<dbReference type="InterPro" id="IPR036412">
    <property type="entry name" value="HAD-like_sf"/>
</dbReference>
<keyword evidence="2" id="KW-1003">Cell membrane</keyword>
<dbReference type="RefSeq" id="WP_188073394.1">
    <property type="nucleotide sequence ID" value="NZ_BSPS01000027.1"/>
</dbReference>
<feature type="transmembrane region" description="Helical" evidence="6">
    <location>
        <begin position="270"/>
        <end position="289"/>
    </location>
</feature>
<feature type="transmembrane region" description="Helical" evidence="6">
    <location>
        <begin position="464"/>
        <end position="483"/>
    </location>
</feature>
<dbReference type="InterPro" id="IPR044878">
    <property type="entry name" value="UbiA_sf"/>
</dbReference>
<dbReference type="PANTHER" id="PTHR42723">
    <property type="entry name" value="CHLOROPHYLL SYNTHASE"/>
    <property type="match status" value="1"/>
</dbReference>
<dbReference type="InterPro" id="IPR023214">
    <property type="entry name" value="HAD_sf"/>
</dbReference>
<gene>
    <name evidence="7" type="ORF">GGR43_003712</name>
</gene>
<keyword evidence="8" id="KW-1185">Reference proteome</keyword>
<dbReference type="InterPro" id="IPR050475">
    <property type="entry name" value="Prenyltransferase_related"/>
</dbReference>
<keyword evidence="5 6" id="KW-0472">Membrane</keyword>
<keyword evidence="3 6" id="KW-0812">Transmembrane</keyword>
<dbReference type="GO" id="GO:0016765">
    <property type="term" value="F:transferase activity, transferring alkyl or aryl (other than methyl) groups"/>
    <property type="evidence" value="ECO:0007669"/>
    <property type="project" value="InterPro"/>
</dbReference>
<protein>
    <submittedName>
        <fullName evidence="7">4-hydroxybenzoate polyprenyltransferase/phosphoserine phosphatase</fullName>
    </submittedName>
</protein>
<dbReference type="GO" id="GO:0016020">
    <property type="term" value="C:membrane"/>
    <property type="evidence" value="ECO:0007669"/>
    <property type="project" value="UniProtKB-SubCell"/>
</dbReference>
<dbReference type="SUPFAM" id="SSF56784">
    <property type="entry name" value="HAD-like"/>
    <property type="match status" value="1"/>
</dbReference>
<evidence type="ECO:0000256" key="6">
    <source>
        <dbReference type="SAM" id="Phobius"/>
    </source>
</evidence>
<dbReference type="Pfam" id="PF12710">
    <property type="entry name" value="HAD"/>
    <property type="match status" value="1"/>
</dbReference>
<evidence type="ECO:0000256" key="4">
    <source>
        <dbReference type="ARBA" id="ARBA00022989"/>
    </source>
</evidence>
<evidence type="ECO:0000313" key="8">
    <source>
        <dbReference type="Proteomes" id="UP000571950"/>
    </source>
</evidence>
<accession>A0A7W6FRH1</accession>
<dbReference type="PANTHER" id="PTHR42723:SF1">
    <property type="entry name" value="CHLOROPHYLL SYNTHASE, CHLOROPLASTIC"/>
    <property type="match status" value="1"/>
</dbReference>
<dbReference type="InterPro" id="IPR000537">
    <property type="entry name" value="UbiA_prenyltransferase"/>
</dbReference>
<dbReference type="EMBL" id="JACIDT010000017">
    <property type="protein sequence ID" value="MBB3927973.1"/>
    <property type="molecule type" value="Genomic_DNA"/>
</dbReference>
<dbReference type="CDD" id="cd13963">
    <property type="entry name" value="PT_UbiA_2"/>
    <property type="match status" value="1"/>
</dbReference>
<keyword evidence="4 6" id="KW-1133">Transmembrane helix</keyword>
<dbReference type="Gene3D" id="1.10.357.140">
    <property type="entry name" value="UbiA prenyltransferase"/>
    <property type="match status" value="1"/>
</dbReference>
<feature type="transmembrane region" description="Helical" evidence="6">
    <location>
        <begin position="426"/>
        <end position="443"/>
    </location>
</feature>
<organism evidence="7 8">
    <name type="scientific">Sphingobium jiangsuense</name>
    <dbReference type="NCBI Taxonomy" id="870476"/>
    <lineage>
        <taxon>Bacteria</taxon>
        <taxon>Pseudomonadati</taxon>
        <taxon>Pseudomonadota</taxon>
        <taxon>Alphaproteobacteria</taxon>
        <taxon>Sphingomonadales</taxon>
        <taxon>Sphingomonadaceae</taxon>
        <taxon>Sphingobium</taxon>
    </lineage>
</organism>
<evidence type="ECO:0000256" key="1">
    <source>
        <dbReference type="ARBA" id="ARBA00004141"/>
    </source>
</evidence>
<dbReference type="Proteomes" id="UP000571950">
    <property type="component" value="Unassembled WGS sequence"/>
</dbReference>
<feature type="transmembrane region" description="Helical" evidence="6">
    <location>
        <begin position="230"/>
        <end position="249"/>
    </location>
</feature>
<comment type="caution">
    <text evidence="7">The sequence shown here is derived from an EMBL/GenBank/DDBJ whole genome shotgun (WGS) entry which is preliminary data.</text>
</comment>
<reference evidence="7 8" key="1">
    <citation type="submission" date="2020-08" db="EMBL/GenBank/DDBJ databases">
        <title>Genomic Encyclopedia of Type Strains, Phase IV (KMG-IV): sequencing the most valuable type-strain genomes for metagenomic binning, comparative biology and taxonomic classification.</title>
        <authorList>
            <person name="Goeker M."/>
        </authorList>
    </citation>
    <scope>NUCLEOTIDE SEQUENCE [LARGE SCALE GENOMIC DNA]</scope>
    <source>
        <strain evidence="7 8">DSM 26189</strain>
    </source>
</reference>
<keyword evidence="7" id="KW-0808">Transferase</keyword>
<sequence length="485" mass="52485">MQHEGKHGGDGQVPLFVDVDGTLTRADISLESFVAYARQGVGHALRLFLWLVAGRALAKTMVARSRRIEADRLPYRQEVMDLIGEARAQGRPVILASASHWSHISRIARHLGLDAAIIGTRGRANRKSAAKLAAIRRAIGEGAPFDYVGDSRADICLWAAAREGWSVGFVPGRGPEVRRVGGGGGGKPPFWRSALKAMRLHQWTKNGLVLVPALTSGLFLSPLVARKAVAAMLCMSLVASAIYLVNDILDVEADRAHRTKYRRPIAHGDLSIPAAILLSLALGVAGLAGGLLLGGWPLLAALLAYVVLTCAYSFRIKAVMVADVIALASLYTVRLWIGAVAIGVPLSFWLLLFSVFLFLSLAYLKRYIELRDADDPDAMLRGRGYVPSDLDVVMTAGIGAGMVSILVLALFANDLGTARHYATPELLWFICLPLLYWINRIWMMARRGEVDGDPVAFAVRDPRSIAVGLMCALLFLAAQKLTLPV</sequence>
<feature type="transmembrane region" description="Helical" evidence="6">
    <location>
        <begin position="295"/>
        <end position="314"/>
    </location>
</feature>
<proteinExistence type="predicted"/>
<dbReference type="AlphaFoldDB" id="A0A7W6FRH1"/>
<evidence type="ECO:0000256" key="3">
    <source>
        <dbReference type="ARBA" id="ARBA00022692"/>
    </source>
</evidence>
<name>A0A7W6FRH1_9SPHN</name>
<dbReference type="Pfam" id="PF01040">
    <property type="entry name" value="UbiA"/>
    <property type="match status" value="1"/>
</dbReference>
<comment type="subcellular location">
    <subcellularLocation>
        <location evidence="1">Membrane</location>
        <topology evidence="1">Multi-pass membrane protein</topology>
    </subcellularLocation>
</comment>
<dbReference type="NCBIfam" id="NF006088">
    <property type="entry name" value="PRK08238.1"/>
    <property type="match status" value="1"/>
</dbReference>
<evidence type="ECO:0000256" key="2">
    <source>
        <dbReference type="ARBA" id="ARBA00022475"/>
    </source>
</evidence>
<evidence type="ECO:0000256" key="5">
    <source>
        <dbReference type="ARBA" id="ARBA00023136"/>
    </source>
</evidence>
<dbReference type="Gene3D" id="3.40.50.1000">
    <property type="entry name" value="HAD superfamily/HAD-like"/>
    <property type="match status" value="1"/>
</dbReference>
<feature type="transmembrane region" description="Helical" evidence="6">
    <location>
        <begin position="389"/>
        <end position="411"/>
    </location>
</feature>
<evidence type="ECO:0000313" key="7">
    <source>
        <dbReference type="EMBL" id="MBB3927973.1"/>
    </source>
</evidence>